<dbReference type="AlphaFoldDB" id="A0A0F9NBS9"/>
<evidence type="ECO:0008006" key="2">
    <source>
        <dbReference type="Google" id="ProtNLM"/>
    </source>
</evidence>
<protein>
    <recommendedName>
        <fullName evidence="2">IrrE N-terminal-like domain-containing protein</fullName>
    </recommendedName>
</protein>
<evidence type="ECO:0000313" key="1">
    <source>
        <dbReference type="EMBL" id="KKN16940.1"/>
    </source>
</evidence>
<gene>
    <name evidence="1" type="ORF">LCGC14_0970980</name>
</gene>
<proteinExistence type="predicted"/>
<sequence length="103" mass="11837">MRVKIPREIKISIYPYSVKLVPHLKLEEGNWGTTNFVRRTLGIDSDLPLLERNQTLLHEVFHIISASFLCGLDEDNVERLANGIGELLFDNLGIEFDWSGIRE</sequence>
<comment type="caution">
    <text evidence="1">The sequence shown here is derived from an EMBL/GenBank/DDBJ whole genome shotgun (WGS) entry which is preliminary data.</text>
</comment>
<organism evidence="1">
    <name type="scientific">marine sediment metagenome</name>
    <dbReference type="NCBI Taxonomy" id="412755"/>
    <lineage>
        <taxon>unclassified sequences</taxon>
        <taxon>metagenomes</taxon>
        <taxon>ecological metagenomes</taxon>
    </lineage>
</organism>
<dbReference type="EMBL" id="LAZR01003569">
    <property type="protein sequence ID" value="KKN16940.1"/>
    <property type="molecule type" value="Genomic_DNA"/>
</dbReference>
<reference evidence="1" key="1">
    <citation type="journal article" date="2015" name="Nature">
        <title>Complex archaea that bridge the gap between prokaryotes and eukaryotes.</title>
        <authorList>
            <person name="Spang A."/>
            <person name="Saw J.H."/>
            <person name="Jorgensen S.L."/>
            <person name="Zaremba-Niedzwiedzka K."/>
            <person name="Martijn J."/>
            <person name="Lind A.E."/>
            <person name="van Eijk R."/>
            <person name="Schleper C."/>
            <person name="Guy L."/>
            <person name="Ettema T.J."/>
        </authorList>
    </citation>
    <scope>NUCLEOTIDE SEQUENCE</scope>
</reference>
<accession>A0A0F9NBS9</accession>
<name>A0A0F9NBS9_9ZZZZ</name>